<evidence type="ECO:0000256" key="2">
    <source>
        <dbReference type="PROSITE-ProRule" id="PRU01248"/>
    </source>
</evidence>
<dbReference type="Pfam" id="PF13495">
    <property type="entry name" value="Phage_int_SAM_4"/>
    <property type="match status" value="1"/>
</dbReference>
<dbReference type="GO" id="GO:0003677">
    <property type="term" value="F:DNA binding"/>
    <property type="evidence" value="ECO:0007669"/>
    <property type="project" value="UniProtKB-UniRule"/>
</dbReference>
<keyword evidence="1" id="KW-0229">DNA integration</keyword>
<dbReference type="Pfam" id="PF00589">
    <property type="entry name" value="Phage_integrase"/>
    <property type="match status" value="1"/>
</dbReference>
<dbReference type="NCBIfam" id="NF040815">
    <property type="entry name" value="recomb_XerA_Arch"/>
    <property type="match status" value="1"/>
</dbReference>
<dbReference type="InterPro" id="IPR002104">
    <property type="entry name" value="Integrase_catalytic"/>
</dbReference>
<name>A0A9X1F9N2_9FLAO</name>
<keyword evidence="6" id="KW-1185">Reference proteome</keyword>
<protein>
    <submittedName>
        <fullName evidence="5">Tyrosine-type recombinase/integrase</fullName>
    </submittedName>
</protein>
<sequence>MSLTKKILLEFEQKLSLQRYAESSIKSYTNALAKFLIAFEGYSLEKVKEKNIENFLYHIQKTENISSAYQKQILSAVGKYYRLFHSRNLNLKYLYPKRKQKTLPRYLTRNEVIRLISACKNIKHKCILKILYGCGLRVGEVVELRVENVNSDQMLLHINRAKGKKDRTVKLPKTVLDDLRVYYKKYKPNDFLFEGQNKPYYSSKSIQNFIKKYALEAKITKTVTPHMLRHSYATHLVESGLDIRFVKELLGHNSIKTTEIYTHIPDIAKSKFMSPIEYLDM</sequence>
<dbReference type="GO" id="GO:0015074">
    <property type="term" value="P:DNA integration"/>
    <property type="evidence" value="ECO:0007669"/>
    <property type="project" value="UniProtKB-KW"/>
</dbReference>
<feature type="domain" description="Core-binding (CB)" evidence="4">
    <location>
        <begin position="2"/>
        <end position="85"/>
    </location>
</feature>
<comment type="caution">
    <text evidence="5">The sequence shown here is derived from an EMBL/GenBank/DDBJ whole genome shotgun (WGS) entry which is preliminary data.</text>
</comment>
<keyword evidence="2" id="KW-0238">DNA-binding</keyword>
<dbReference type="PROSITE" id="PS51898">
    <property type="entry name" value="TYR_RECOMBINASE"/>
    <property type="match status" value="1"/>
</dbReference>
<dbReference type="RefSeq" id="WP_218547043.1">
    <property type="nucleotide sequence ID" value="NZ_JAGSPD010000010.1"/>
</dbReference>
<evidence type="ECO:0000256" key="1">
    <source>
        <dbReference type="ARBA" id="ARBA00022908"/>
    </source>
</evidence>
<feature type="domain" description="Tyr recombinase" evidence="3">
    <location>
        <begin position="102"/>
        <end position="274"/>
    </location>
</feature>
<dbReference type="GO" id="GO:0006310">
    <property type="term" value="P:DNA recombination"/>
    <property type="evidence" value="ECO:0007669"/>
    <property type="project" value="InterPro"/>
</dbReference>
<evidence type="ECO:0000313" key="6">
    <source>
        <dbReference type="Proteomes" id="UP001138894"/>
    </source>
</evidence>
<organism evidence="5 6">
    <name type="scientific">Winogradskyella luteola</name>
    <dbReference type="NCBI Taxonomy" id="2828330"/>
    <lineage>
        <taxon>Bacteria</taxon>
        <taxon>Pseudomonadati</taxon>
        <taxon>Bacteroidota</taxon>
        <taxon>Flavobacteriia</taxon>
        <taxon>Flavobacteriales</taxon>
        <taxon>Flavobacteriaceae</taxon>
        <taxon>Winogradskyella</taxon>
    </lineage>
</organism>
<evidence type="ECO:0000259" key="3">
    <source>
        <dbReference type="PROSITE" id="PS51898"/>
    </source>
</evidence>
<accession>A0A9X1F9N2</accession>
<evidence type="ECO:0000313" key="5">
    <source>
        <dbReference type="EMBL" id="MBV7270077.1"/>
    </source>
</evidence>
<dbReference type="InterPro" id="IPR050090">
    <property type="entry name" value="Tyrosine_recombinase_XerCD"/>
</dbReference>
<reference evidence="5" key="1">
    <citation type="submission" date="2021-04" db="EMBL/GenBank/DDBJ databases">
        <authorList>
            <person name="Pira H."/>
            <person name="Risdian C."/>
            <person name="Wink J."/>
        </authorList>
    </citation>
    <scope>NUCLEOTIDE SEQUENCE</scope>
    <source>
        <strain evidence="5">WHY3</strain>
    </source>
</reference>
<evidence type="ECO:0000259" key="4">
    <source>
        <dbReference type="PROSITE" id="PS51900"/>
    </source>
</evidence>
<dbReference type="InterPro" id="IPR004107">
    <property type="entry name" value="Integrase_SAM-like_N"/>
</dbReference>
<proteinExistence type="predicted"/>
<dbReference type="InterPro" id="IPR044068">
    <property type="entry name" value="CB"/>
</dbReference>
<dbReference type="AlphaFoldDB" id="A0A9X1F9N2"/>
<gene>
    <name evidence="5" type="ORF">KCG49_12840</name>
</gene>
<dbReference type="PANTHER" id="PTHR30349">
    <property type="entry name" value="PHAGE INTEGRASE-RELATED"/>
    <property type="match status" value="1"/>
</dbReference>
<dbReference type="PANTHER" id="PTHR30349:SF64">
    <property type="entry name" value="PROPHAGE INTEGRASE INTD-RELATED"/>
    <property type="match status" value="1"/>
</dbReference>
<dbReference type="PROSITE" id="PS51900">
    <property type="entry name" value="CB"/>
    <property type="match status" value="1"/>
</dbReference>
<dbReference type="EMBL" id="JAGSPD010000010">
    <property type="protein sequence ID" value="MBV7270077.1"/>
    <property type="molecule type" value="Genomic_DNA"/>
</dbReference>
<dbReference type="Proteomes" id="UP001138894">
    <property type="component" value="Unassembled WGS sequence"/>
</dbReference>